<dbReference type="Proteomes" id="UP000694621">
    <property type="component" value="Unplaced"/>
</dbReference>
<organism evidence="2 3">
    <name type="scientific">Astyanax mexicanus</name>
    <name type="common">Blind cave fish</name>
    <name type="synonym">Astyanax fasciatus mexicanus</name>
    <dbReference type="NCBI Taxonomy" id="7994"/>
    <lineage>
        <taxon>Eukaryota</taxon>
        <taxon>Metazoa</taxon>
        <taxon>Chordata</taxon>
        <taxon>Craniata</taxon>
        <taxon>Vertebrata</taxon>
        <taxon>Euteleostomi</taxon>
        <taxon>Actinopterygii</taxon>
        <taxon>Neopterygii</taxon>
        <taxon>Teleostei</taxon>
        <taxon>Ostariophysi</taxon>
        <taxon>Characiformes</taxon>
        <taxon>Characoidei</taxon>
        <taxon>Acestrorhamphidae</taxon>
        <taxon>Acestrorhamphinae</taxon>
        <taxon>Astyanax</taxon>
    </lineage>
</organism>
<evidence type="ECO:0000256" key="1">
    <source>
        <dbReference type="ARBA" id="ARBA00007065"/>
    </source>
</evidence>
<evidence type="ECO:0000313" key="2">
    <source>
        <dbReference type="Ensembl" id="ENSAMXP00005047538.1"/>
    </source>
</evidence>
<dbReference type="PANTHER" id="PTHR31366:SF2">
    <property type="entry name" value="UPF0739 PROTEIN C1ORF74"/>
    <property type="match status" value="1"/>
</dbReference>
<evidence type="ECO:0000313" key="3">
    <source>
        <dbReference type="Proteomes" id="UP000694621"/>
    </source>
</evidence>
<dbReference type="PANTHER" id="PTHR31366">
    <property type="entry name" value="UPF0739 PROTEIN C1ORF74"/>
    <property type="match status" value="1"/>
</dbReference>
<dbReference type="Ensembl" id="ENSAMXT00005051610.1">
    <property type="protein sequence ID" value="ENSAMXP00005047538.1"/>
    <property type="gene ID" value="ENSAMXG00005021820.1"/>
</dbReference>
<comment type="similarity">
    <text evidence="1">Belongs to the UPF0739 family.</text>
</comment>
<dbReference type="InterPro" id="IPR027850">
    <property type="entry name" value="DUF4504"/>
</dbReference>
<name>A0A8B9LEE2_ASTMX</name>
<proteinExistence type="inferred from homology"/>
<sequence length="268" mass="30220">ASSPMVNSADIFISTAQRFLCCGNKKKRLSSLSCLDVAVQILAVDLGLKPAFLYDCNAASAEQLLQYLNSLQDAGLLTTILQVVSIDGNNLVVNSELMKSHLAELISERRIITVDVCPWKEQPAICDMESRSVEMIKAISELFLNKADKDSSVCMLPEQMYDQWNLCTLFGILLGYPATYWFDQSQIFENCLKMTPLVVYKVWVCWEAGDKKHCSCLYSFSVPEILWSEVHAYIQQWTELLSDRFSKQKVLTELSFSQETVVLPSVAL</sequence>
<protein>
    <submittedName>
        <fullName evidence="2">Zgc:112163</fullName>
    </submittedName>
</protein>
<dbReference type="AlphaFoldDB" id="A0A8B9LEE2"/>
<dbReference type="Pfam" id="PF14953">
    <property type="entry name" value="DUF4504"/>
    <property type="match status" value="1"/>
</dbReference>
<reference evidence="2" key="1">
    <citation type="submission" date="2025-08" db="UniProtKB">
        <authorList>
            <consortium name="Ensembl"/>
        </authorList>
    </citation>
    <scope>IDENTIFICATION</scope>
</reference>
<accession>A0A8B9LEE2</accession>